<dbReference type="GO" id="GO:0003755">
    <property type="term" value="F:peptidyl-prolyl cis-trans isomerase activity"/>
    <property type="evidence" value="ECO:0007669"/>
    <property type="project" value="UniProtKB-KW"/>
</dbReference>
<keyword evidence="5 16" id="KW-0812">Transmembrane</keyword>
<evidence type="ECO:0000256" key="11">
    <source>
        <dbReference type="ARBA" id="ARBA00038408"/>
    </source>
</evidence>
<dbReference type="Gene3D" id="1.10.4030.10">
    <property type="entry name" value="Porin chaperone SurA, peptide-binding domain"/>
    <property type="match status" value="1"/>
</dbReference>
<sequence>MLQTLRSGAAGWVAKVFLGLLVLSFAIWGIADVFRVGGAAKNAAIVGDRSISVDEFRNAYAMELRRIGQQAKRVITPEQAQMAGVGERVLGNLVNEAAIDARVQSLGLSVSDEEVAREIQNDEVFRGPTGGFDRTTFNEILRQNNLSENAYLNLQRTFTARKQLTDALSGGIEPPVALRQALHAYEADSRSVSYVELKPEAAASVPAPAPEQLKAFYDERKLSFRLPEYRKVAVVALDAQAIAAGIQVSDEELRAYYDKNRPSYSDLEKRSIEQVVFPSVAEAKDAYERVKAGAPFEQIMLQRKMKPEDAYLGDLTKSQMLDATIADAAFALKRGEVSQPVEGAYSVVLLRVTGIQQEHVKPFEDVRDDIRAAVAGERANGQVKTIHDKIDDARLGGATLDEVAKTNNLQLRVIDAVDREGRGPDGVEIADLPQKNELLSKIFATDPGAETSPIGGPDSFAWYDVRGVTPPRDRLFEDARADVEARWREEEARKRLDARTEAALAELRNGATLDKVAGEQKASVEQAETTRSGGAPSIKPAQATPIFQTPVEGFGATAADETGSRLVFKVTSVNDRPYDPATAQPNEQADRIAQTIANDIVTAFVQKLRQDLGTRFDTGAIAQVTGGGAS</sequence>
<organism evidence="18 19">
    <name type="scientific">Hansschlegelia quercus</name>
    <dbReference type="NCBI Taxonomy" id="2528245"/>
    <lineage>
        <taxon>Bacteria</taxon>
        <taxon>Pseudomonadati</taxon>
        <taxon>Pseudomonadota</taxon>
        <taxon>Alphaproteobacteria</taxon>
        <taxon>Hyphomicrobiales</taxon>
        <taxon>Methylopilaceae</taxon>
        <taxon>Hansschlegelia</taxon>
    </lineage>
</organism>
<dbReference type="PANTHER" id="PTHR47529:SF1">
    <property type="entry name" value="PERIPLASMIC CHAPERONE PPID"/>
    <property type="match status" value="1"/>
</dbReference>
<evidence type="ECO:0000313" key="18">
    <source>
        <dbReference type="EMBL" id="TBN54269.1"/>
    </source>
</evidence>
<comment type="similarity">
    <text evidence="11">Belongs to the PpiD chaperone family.</text>
</comment>
<evidence type="ECO:0000256" key="4">
    <source>
        <dbReference type="ARBA" id="ARBA00022519"/>
    </source>
</evidence>
<keyword evidence="14" id="KW-0413">Isomerase</keyword>
<evidence type="ECO:0000256" key="16">
    <source>
        <dbReference type="SAM" id="Phobius"/>
    </source>
</evidence>
<dbReference type="Pfam" id="PF13624">
    <property type="entry name" value="SurA_N_3"/>
    <property type="match status" value="1"/>
</dbReference>
<evidence type="ECO:0000256" key="7">
    <source>
        <dbReference type="ARBA" id="ARBA00023136"/>
    </source>
</evidence>
<gene>
    <name evidence="18" type="ORF">EYR15_05345</name>
</gene>
<evidence type="ECO:0000256" key="9">
    <source>
        <dbReference type="ARBA" id="ARBA00030642"/>
    </source>
</evidence>
<feature type="transmembrane region" description="Helical" evidence="16">
    <location>
        <begin position="12"/>
        <end position="31"/>
    </location>
</feature>
<feature type="region of interest" description="Disordered" evidence="15">
    <location>
        <begin position="516"/>
        <end position="542"/>
    </location>
</feature>
<keyword evidence="14" id="KW-0697">Rotamase</keyword>
<keyword evidence="19" id="KW-1185">Reference proteome</keyword>
<dbReference type="SUPFAM" id="SSF109998">
    <property type="entry name" value="Triger factor/SurA peptide-binding domain-like"/>
    <property type="match status" value="1"/>
</dbReference>
<dbReference type="RefSeq" id="WP_131001863.1">
    <property type="nucleotide sequence ID" value="NZ_JBHSZR010000005.1"/>
</dbReference>
<accession>A0A4Q9GJ12</accession>
<dbReference type="PROSITE" id="PS50198">
    <property type="entry name" value="PPIC_PPIASE_2"/>
    <property type="match status" value="1"/>
</dbReference>
<evidence type="ECO:0000256" key="10">
    <source>
        <dbReference type="ARBA" id="ARBA00031484"/>
    </source>
</evidence>
<keyword evidence="6 16" id="KW-1133">Transmembrane helix</keyword>
<dbReference type="OrthoDB" id="9768393at2"/>
<comment type="subcellular location">
    <subcellularLocation>
        <location evidence="1">Cell inner membrane</location>
        <topology evidence="1">Single-pass type II membrane protein</topology>
        <orientation evidence="1">Periplasmic side</orientation>
    </subcellularLocation>
</comment>
<evidence type="ECO:0000256" key="6">
    <source>
        <dbReference type="ARBA" id="ARBA00022989"/>
    </source>
</evidence>
<dbReference type="InterPro" id="IPR052029">
    <property type="entry name" value="PpiD_chaperone"/>
</dbReference>
<dbReference type="Gene3D" id="3.10.50.40">
    <property type="match status" value="1"/>
</dbReference>
<keyword evidence="3" id="KW-1003">Cell membrane</keyword>
<dbReference type="InterPro" id="IPR027304">
    <property type="entry name" value="Trigger_fact/SurA_dom_sf"/>
</dbReference>
<evidence type="ECO:0000256" key="8">
    <source>
        <dbReference type="ARBA" id="ARBA00023186"/>
    </source>
</evidence>
<dbReference type="PANTHER" id="PTHR47529">
    <property type="entry name" value="PEPTIDYL-PROLYL CIS-TRANS ISOMERASE D"/>
    <property type="match status" value="1"/>
</dbReference>
<dbReference type="Proteomes" id="UP000291613">
    <property type="component" value="Unassembled WGS sequence"/>
</dbReference>
<evidence type="ECO:0000256" key="1">
    <source>
        <dbReference type="ARBA" id="ARBA00004382"/>
    </source>
</evidence>
<proteinExistence type="inferred from homology"/>
<feature type="domain" description="PpiC" evidence="17">
    <location>
        <begin position="238"/>
        <end position="354"/>
    </location>
</feature>
<protein>
    <recommendedName>
        <fullName evidence="2">Parvulin-like PPIase</fullName>
    </recommendedName>
    <alternativeName>
        <fullName evidence="9">Peptidyl-prolyl cis-trans isomerase plp</fullName>
    </alternativeName>
    <alternativeName>
        <fullName evidence="12">Periplasmic chaperone PpiD</fullName>
    </alternativeName>
    <alternativeName>
        <fullName evidence="13">Periplasmic folding chaperone</fullName>
    </alternativeName>
    <alternativeName>
        <fullName evidence="10">Rotamase plp</fullName>
    </alternativeName>
</protein>
<dbReference type="GO" id="GO:0005886">
    <property type="term" value="C:plasma membrane"/>
    <property type="evidence" value="ECO:0007669"/>
    <property type="project" value="UniProtKB-SubCell"/>
</dbReference>
<keyword evidence="8" id="KW-0143">Chaperone</keyword>
<keyword evidence="7 16" id="KW-0472">Membrane</keyword>
<evidence type="ECO:0000256" key="14">
    <source>
        <dbReference type="PROSITE-ProRule" id="PRU00278"/>
    </source>
</evidence>
<dbReference type="EMBL" id="SIUB01000002">
    <property type="protein sequence ID" value="TBN54269.1"/>
    <property type="molecule type" value="Genomic_DNA"/>
</dbReference>
<keyword evidence="4" id="KW-0997">Cell inner membrane</keyword>
<evidence type="ECO:0000256" key="2">
    <source>
        <dbReference type="ARBA" id="ARBA00018370"/>
    </source>
</evidence>
<evidence type="ECO:0000256" key="15">
    <source>
        <dbReference type="SAM" id="MobiDB-lite"/>
    </source>
</evidence>
<dbReference type="AlphaFoldDB" id="A0A4Q9GJ12"/>
<dbReference type="SUPFAM" id="SSF54534">
    <property type="entry name" value="FKBP-like"/>
    <property type="match status" value="1"/>
</dbReference>
<name>A0A4Q9GJ12_9HYPH</name>
<evidence type="ECO:0000313" key="19">
    <source>
        <dbReference type="Proteomes" id="UP000291613"/>
    </source>
</evidence>
<dbReference type="InterPro" id="IPR000297">
    <property type="entry name" value="PPIase_PpiC"/>
</dbReference>
<evidence type="ECO:0000259" key="17">
    <source>
        <dbReference type="PROSITE" id="PS50198"/>
    </source>
</evidence>
<dbReference type="InterPro" id="IPR046357">
    <property type="entry name" value="PPIase_dom_sf"/>
</dbReference>
<evidence type="ECO:0000256" key="12">
    <source>
        <dbReference type="ARBA" id="ARBA00040743"/>
    </source>
</evidence>
<evidence type="ECO:0000256" key="3">
    <source>
        <dbReference type="ARBA" id="ARBA00022475"/>
    </source>
</evidence>
<comment type="caution">
    <text evidence="18">The sequence shown here is derived from an EMBL/GenBank/DDBJ whole genome shotgun (WGS) entry which is preliminary data.</text>
</comment>
<evidence type="ECO:0000256" key="5">
    <source>
        <dbReference type="ARBA" id="ARBA00022692"/>
    </source>
</evidence>
<reference evidence="18 19" key="1">
    <citation type="submission" date="2019-02" db="EMBL/GenBank/DDBJ databases">
        <title>Hansschlegelia quercus sp. nov., a novel methylotrophic bacterium from buds of oak (Quercus robur L.).</title>
        <authorList>
            <person name="Agafonova N.V."/>
            <person name="Kaparullina E.N."/>
            <person name="Grouzdev D.S."/>
            <person name="Doronina N.V."/>
        </authorList>
    </citation>
    <scope>NUCLEOTIDE SEQUENCE [LARGE SCALE GENOMIC DNA]</scope>
    <source>
        <strain evidence="18 19">Dub</strain>
    </source>
</reference>
<evidence type="ECO:0000256" key="13">
    <source>
        <dbReference type="ARBA" id="ARBA00042775"/>
    </source>
</evidence>
<dbReference type="Pfam" id="PF13145">
    <property type="entry name" value="Rotamase_2"/>
    <property type="match status" value="1"/>
</dbReference>